<dbReference type="EMBL" id="JBJHZY010000004">
    <property type="protein sequence ID" value="MFL0269751.1"/>
    <property type="molecule type" value="Genomic_DNA"/>
</dbReference>
<accession>A0ABW8TWB9</accession>
<dbReference type="SUPFAM" id="SSF54427">
    <property type="entry name" value="NTF2-like"/>
    <property type="match status" value="1"/>
</dbReference>
<gene>
    <name evidence="1" type="ORF">ACJDUH_16860</name>
</gene>
<comment type="caution">
    <text evidence="1">The sequence shown here is derived from an EMBL/GenBank/DDBJ whole genome shotgun (WGS) entry which is preliminary data.</text>
</comment>
<protein>
    <recommendedName>
        <fullName evidence="3">DUF4440 domain-containing protein</fullName>
    </recommendedName>
</protein>
<evidence type="ECO:0000313" key="1">
    <source>
        <dbReference type="EMBL" id="MFL0269751.1"/>
    </source>
</evidence>
<dbReference type="RefSeq" id="WP_406766373.1">
    <property type="nucleotide sequence ID" value="NZ_JBJHZY010000004.1"/>
</dbReference>
<dbReference type="InterPro" id="IPR032710">
    <property type="entry name" value="NTF2-like_dom_sf"/>
</dbReference>
<name>A0ABW8TWB9_9CLOT</name>
<organism evidence="1 2">
    <name type="scientific">Candidatus Clostridium radicumherbarum</name>
    <dbReference type="NCBI Taxonomy" id="3381662"/>
    <lineage>
        <taxon>Bacteria</taxon>
        <taxon>Bacillati</taxon>
        <taxon>Bacillota</taxon>
        <taxon>Clostridia</taxon>
        <taxon>Eubacteriales</taxon>
        <taxon>Clostridiaceae</taxon>
        <taxon>Clostridium</taxon>
    </lineage>
</organism>
<sequence>MKSEIEIGKEIQQKLETKSILDKIATTFFGLFSVNEGGKVDLSAINQLFIPEGLIIKSIDSTLEIYNLQQFIEPRERMLNEGILINFKEEELFEKTEIFGNIAHRFSLYKKSGIMSGKAFETKGMKTIQFIKTPNGWKISSLAWDDEREGLFIPNEYSIHSGK</sequence>
<evidence type="ECO:0000313" key="2">
    <source>
        <dbReference type="Proteomes" id="UP001623661"/>
    </source>
</evidence>
<proteinExistence type="predicted"/>
<reference evidence="1 2" key="1">
    <citation type="submission" date="2024-11" db="EMBL/GenBank/DDBJ databases">
        <authorList>
            <person name="Heng Y.C."/>
            <person name="Lim A.C.H."/>
            <person name="Lee J.K.Y."/>
            <person name="Kittelmann S."/>
        </authorList>
    </citation>
    <scope>NUCLEOTIDE SEQUENCE [LARGE SCALE GENOMIC DNA]</scope>
    <source>
        <strain evidence="1 2">WILCCON 0202</strain>
    </source>
</reference>
<dbReference type="Proteomes" id="UP001623661">
    <property type="component" value="Unassembled WGS sequence"/>
</dbReference>
<evidence type="ECO:0008006" key="3">
    <source>
        <dbReference type="Google" id="ProtNLM"/>
    </source>
</evidence>
<keyword evidence="2" id="KW-1185">Reference proteome</keyword>